<dbReference type="Proteomes" id="UP001165121">
    <property type="component" value="Unassembled WGS sequence"/>
</dbReference>
<gene>
    <name evidence="1" type="ORF">Pfra01_000061400</name>
</gene>
<comment type="caution">
    <text evidence="1">The sequence shown here is derived from an EMBL/GenBank/DDBJ whole genome shotgun (WGS) entry which is preliminary data.</text>
</comment>
<accession>A0A9W6TM62</accession>
<protein>
    <submittedName>
        <fullName evidence="1">Unnamed protein product</fullName>
    </submittedName>
</protein>
<proteinExistence type="predicted"/>
<evidence type="ECO:0000313" key="2">
    <source>
        <dbReference type="Proteomes" id="UP001165121"/>
    </source>
</evidence>
<name>A0A9W6TM62_9STRA</name>
<dbReference type="AlphaFoldDB" id="A0A9W6TM62"/>
<evidence type="ECO:0000313" key="1">
    <source>
        <dbReference type="EMBL" id="GMF15906.1"/>
    </source>
</evidence>
<sequence length="70" mass="7548">MSETFKTVSKYPKVQKPVWRDGSSAAACHIHKSKYACERIAAMGMLMEAAANLQGRLPSGPLVDSPLDLG</sequence>
<organism evidence="1 2">
    <name type="scientific">Phytophthora fragariaefolia</name>
    <dbReference type="NCBI Taxonomy" id="1490495"/>
    <lineage>
        <taxon>Eukaryota</taxon>
        <taxon>Sar</taxon>
        <taxon>Stramenopiles</taxon>
        <taxon>Oomycota</taxon>
        <taxon>Peronosporomycetes</taxon>
        <taxon>Peronosporales</taxon>
        <taxon>Peronosporaceae</taxon>
        <taxon>Phytophthora</taxon>
    </lineage>
</organism>
<dbReference type="EMBL" id="BSXT01000043">
    <property type="protein sequence ID" value="GMF15906.1"/>
    <property type="molecule type" value="Genomic_DNA"/>
</dbReference>
<keyword evidence="2" id="KW-1185">Reference proteome</keyword>
<reference evidence="1" key="1">
    <citation type="submission" date="2023-04" db="EMBL/GenBank/DDBJ databases">
        <title>Phytophthora fragariaefolia NBRC 109709.</title>
        <authorList>
            <person name="Ichikawa N."/>
            <person name="Sato H."/>
            <person name="Tonouchi N."/>
        </authorList>
    </citation>
    <scope>NUCLEOTIDE SEQUENCE</scope>
    <source>
        <strain evidence="1">NBRC 109709</strain>
    </source>
</reference>